<organism evidence="1 2">
    <name type="scientific">Gossypium barbadense</name>
    <name type="common">Sea Island cotton</name>
    <name type="synonym">Hibiscus barbadensis</name>
    <dbReference type="NCBI Taxonomy" id="3634"/>
    <lineage>
        <taxon>Eukaryota</taxon>
        <taxon>Viridiplantae</taxon>
        <taxon>Streptophyta</taxon>
        <taxon>Embryophyta</taxon>
        <taxon>Tracheophyta</taxon>
        <taxon>Spermatophyta</taxon>
        <taxon>Magnoliopsida</taxon>
        <taxon>eudicotyledons</taxon>
        <taxon>Gunneridae</taxon>
        <taxon>Pentapetalae</taxon>
        <taxon>rosids</taxon>
        <taxon>malvids</taxon>
        <taxon>Malvales</taxon>
        <taxon>Malvaceae</taxon>
        <taxon>Malvoideae</taxon>
        <taxon>Gossypium</taxon>
    </lineage>
</organism>
<accession>A0A2P5YEQ8</accession>
<name>A0A2P5YEQ8_GOSBA</name>
<gene>
    <name evidence="1" type="ORF">GOBAR_AA06470</name>
</gene>
<protein>
    <submittedName>
        <fullName evidence="1">Uncharacterized protein</fullName>
    </submittedName>
</protein>
<evidence type="ECO:0000313" key="2">
    <source>
        <dbReference type="Proteomes" id="UP000239757"/>
    </source>
</evidence>
<sequence>MVLGCQGGEKNKTRRVRYSRSAGYGRCRGMHAVWGDREYGCLRGYTLRTRFFYFPILLAIESLVSSMQIERSWSGIVSQAPERRCQHPQHQARAGNGLGAFIRARTKNSSPSAPYTFRSLFYGATLGPNPRNNVL</sequence>
<dbReference type="Proteomes" id="UP000239757">
    <property type="component" value="Unassembled WGS sequence"/>
</dbReference>
<dbReference type="EMBL" id="KZ663283">
    <property type="protein sequence ID" value="PPS14088.1"/>
    <property type="molecule type" value="Genomic_DNA"/>
</dbReference>
<evidence type="ECO:0000313" key="1">
    <source>
        <dbReference type="EMBL" id="PPS14088.1"/>
    </source>
</evidence>
<dbReference type="AlphaFoldDB" id="A0A2P5YEQ8"/>
<proteinExistence type="predicted"/>
<reference evidence="1 2" key="1">
    <citation type="submission" date="2015-01" db="EMBL/GenBank/DDBJ databases">
        <title>Genome of allotetraploid Gossypium barbadense reveals genomic plasticity and fiber elongation in cotton evolution.</title>
        <authorList>
            <person name="Chen X."/>
            <person name="Liu X."/>
            <person name="Zhao B."/>
            <person name="Zheng H."/>
            <person name="Hu Y."/>
            <person name="Lu G."/>
            <person name="Yang C."/>
            <person name="Chen J."/>
            <person name="Shan C."/>
            <person name="Zhang L."/>
            <person name="Zhou Y."/>
            <person name="Wang L."/>
            <person name="Guo W."/>
            <person name="Bai Y."/>
            <person name="Ruan J."/>
            <person name="Shangguan X."/>
            <person name="Mao Y."/>
            <person name="Jiang J."/>
            <person name="Zhu Y."/>
            <person name="Lei J."/>
            <person name="Kang H."/>
            <person name="Chen S."/>
            <person name="He X."/>
            <person name="Wang R."/>
            <person name="Wang Y."/>
            <person name="Chen J."/>
            <person name="Wang L."/>
            <person name="Yu S."/>
            <person name="Wang B."/>
            <person name="Wei J."/>
            <person name="Song S."/>
            <person name="Lu X."/>
            <person name="Gao Z."/>
            <person name="Gu W."/>
            <person name="Deng X."/>
            <person name="Ma D."/>
            <person name="Wang S."/>
            <person name="Liang W."/>
            <person name="Fang L."/>
            <person name="Cai C."/>
            <person name="Zhu X."/>
            <person name="Zhou B."/>
            <person name="Zhang Y."/>
            <person name="Chen Z."/>
            <person name="Xu S."/>
            <person name="Zhu R."/>
            <person name="Wang S."/>
            <person name="Zhang T."/>
            <person name="Zhao G."/>
        </authorList>
    </citation>
    <scope>NUCLEOTIDE SEQUENCE [LARGE SCALE GENOMIC DNA]</scope>
    <source>
        <strain evidence="2">cv. Xinhai21</strain>
        <tissue evidence="1">Leaf</tissue>
    </source>
</reference>